<proteinExistence type="predicted"/>
<evidence type="ECO:0008006" key="4">
    <source>
        <dbReference type="Google" id="ProtNLM"/>
    </source>
</evidence>
<evidence type="ECO:0000313" key="3">
    <source>
        <dbReference type="Proteomes" id="UP000620670"/>
    </source>
</evidence>
<dbReference type="RefSeq" id="WP_199046690.1">
    <property type="nucleotide sequence ID" value="NZ_JAELXT010000002.1"/>
</dbReference>
<dbReference type="Proteomes" id="UP000620670">
    <property type="component" value="Unassembled WGS sequence"/>
</dbReference>
<evidence type="ECO:0000313" key="2">
    <source>
        <dbReference type="EMBL" id="MBJ6124452.1"/>
    </source>
</evidence>
<gene>
    <name evidence="2" type="ORF">JAO75_03410</name>
</gene>
<protein>
    <recommendedName>
        <fullName evidence="4">Stress response protein</fullName>
    </recommendedName>
</protein>
<feature type="region of interest" description="Disordered" evidence="1">
    <location>
        <begin position="446"/>
        <end position="472"/>
    </location>
</feature>
<keyword evidence="3" id="KW-1185">Reference proteome</keyword>
<name>A0ABS0XWM5_9HYPH</name>
<dbReference type="EMBL" id="JAELXT010000002">
    <property type="protein sequence ID" value="MBJ6124452.1"/>
    <property type="molecule type" value="Genomic_DNA"/>
</dbReference>
<accession>A0ABS0XWM5</accession>
<organism evidence="2 3">
    <name type="scientific">Microvirga splendida</name>
    <dbReference type="NCBI Taxonomy" id="2795727"/>
    <lineage>
        <taxon>Bacteria</taxon>
        <taxon>Pseudomonadati</taxon>
        <taxon>Pseudomonadota</taxon>
        <taxon>Alphaproteobacteria</taxon>
        <taxon>Hyphomicrobiales</taxon>
        <taxon>Methylobacteriaceae</taxon>
        <taxon>Microvirga</taxon>
    </lineage>
</organism>
<feature type="compositionally biased region" description="Acidic residues" evidence="1">
    <location>
        <begin position="462"/>
        <end position="472"/>
    </location>
</feature>
<sequence>MLLHPEIVHTPNCEANLGAMVTDLPAYLERGERARLFPVLADTSKEGRTVSILLACISNVNEFGRALLDSVGQRVGPRTRIETYTEVCFANQKGNKALRPDGLIVLSVGNREWKALIEAKVGNSDLEPGQIEDYLEIARHHGIDALITISNQFASVPSHHPVALSAASRRKVDLFHWSWMHVLTEASLLLSNDEVEDRDQRFVLNELVRFLTHPSAGVRGFDQMPAAWTSLVNSMQVGGAASANSQEVREVIGAWHQKIRDLSLTFSRQLGVEVSPRLPRAHALDLDARVKADAEKLALDHVLSATFSVPGAAALIEICADLRARSLSVSMRLKAPDERKGTKARINWLLRQLARSPADDLYVRLYWPGRGPHTQKSLTQLRDATDSIADERKGLVVSSFEVLMVRNLTGRFAQRRNFIVDLEAILPEFYESAGQYLRAWQASAPRLPEDKVEPASVSTEAMQDEAEQEVTT</sequence>
<comment type="caution">
    <text evidence="2">The sequence shown here is derived from an EMBL/GenBank/DDBJ whole genome shotgun (WGS) entry which is preliminary data.</text>
</comment>
<evidence type="ECO:0000256" key="1">
    <source>
        <dbReference type="SAM" id="MobiDB-lite"/>
    </source>
</evidence>
<reference evidence="3" key="1">
    <citation type="submission" date="2020-12" db="EMBL/GenBank/DDBJ databases">
        <title>Hymenobacter sp.</title>
        <authorList>
            <person name="Kim M.K."/>
        </authorList>
    </citation>
    <scope>NUCLEOTIDE SEQUENCE [LARGE SCALE GENOMIC DNA]</scope>
    <source>
        <strain evidence="3">BT325</strain>
    </source>
</reference>